<dbReference type="InterPro" id="IPR023126">
    <property type="entry name" value="HP0242-like_sf"/>
</dbReference>
<name>A0A128EI82_9BACT</name>
<evidence type="ECO:0000313" key="1">
    <source>
        <dbReference type="EMBL" id="CZE48317.1"/>
    </source>
</evidence>
<proteinExistence type="predicted"/>
<organism evidence="1 2">
    <name type="scientific">Campylobacter geochelonis</name>
    <dbReference type="NCBI Taxonomy" id="1780362"/>
    <lineage>
        <taxon>Bacteria</taxon>
        <taxon>Pseudomonadati</taxon>
        <taxon>Campylobacterota</taxon>
        <taxon>Epsilonproteobacteria</taxon>
        <taxon>Campylobacterales</taxon>
        <taxon>Campylobacteraceae</taxon>
        <taxon>Campylobacter</taxon>
    </lineage>
</organism>
<dbReference type="AlphaFoldDB" id="A0A128EI82"/>
<dbReference type="InterPro" id="IPR018563">
    <property type="entry name" value="DUF2018"/>
</dbReference>
<gene>
    <name evidence="1" type="ORF">ERS672216_01351</name>
</gene>
<dbReference type="Proteomes" id="UP000069632">
    <property type="component" value="Unassembled WGS sequence"/>
</dbReference>
<reference evidence="1 2" key="1">
    <citation type="submission" date="2016-02" db="EMBL/GenBank/DDBJ databases">
        <authorList>
            <consortium name="Pathogen Informatics"/>
        </authorList>
    </citation>
    <scope>NUCLEOTIDE SEQUENCE [LARGE SCALE GENOMIC DNA]</scope>
    <source>
        <strain evidence="1 2">RC20</strain>
    </source>
</reference>
<dbReference type="Pfam" id="PF09442">
    <property type="entry name" value="DUF2018"/>
    <property type="match status" value="1"/>
</dbReference>
<dbReference type="OrthoDB" id="5339893at2"/>
<accession>A0A128EI82</accession>
<evidence type="ECO:0000313" key="2">
    <source>
        <dbReference type="Proteomes" id="UP000069632"/>
    </source>
</evidence>
<keyword evidence="2" id="KW-1185">Reference proteome</keyword>
<sequence length="83" mass="9529">MDIFEGTPREKFFDIIFNANRNLVENEIENLLIKIIALSELCEENGISQAQVQNYILQNPDRIEDGLNDAFIHHVGNILSNNE</sequence>
<dbReference type="SUPFAM" id="SSF158752">
    <property type="entry name" value="HP0242-like"/>
    <property type="match status" value="1"/>
</dbReference>
<dbReference type="EMBL" id="FIZP01000007">
    <property type="protein sequence ID" value="CZE48317.1"/>
    <property type="molecule type" value="Genomic_DNA"/>
</dbReference>
<protein>
    <submittedName>
        <fullName evidence="1">Domain of uncharacterized function (DUF2018)</fullName>
    </submittedName>
</protein>
<dbReference type="Gene3D" id="1.10.3350.10">
    <property type="entry name" value="HP0242-like domain"/>
    <property type="match status" value="1"/>
</dbReference>